<keyword evidence="1" id="KW-0472">Membrane</keyword>
<name>A0A5D2NQB9_GOSTO</name>
<reference evidence="2 3" key="1">
    <citation type="submission" date="2019-07" db="EMBL/GenBank/DDBJ databases">
        <title>WGS assembly of Gossypium tomentosum.</title>
        <authorList>
            <person name="Chen Z.J."/>
            <person name="Sreedasyam A."/>
            <person name="Ando A."/>
            <person name="Song Q."/>
            <person name="De L."/>
            <person name="Hulse-Kemp A."/>
            <person name="Ding M."/>
            <person name="Ye W."/>
            <person name="Kirkbride R."/>
            <person name="Jenkins J."/>
            <person name="Plott C."/>
            <person name="Lovell J."/>
            <person name="Lin Y.-M."/>
            <person name="Vaughn R."/>
            <person name="Liu B."/>
            <person name="Li W."/>
            <person name="Simpson S."/>
            <person name="Scheffler B."/>
            <person name="Saski C."/>
            <person name="Grover C."/>
            <person name="Hu G."/>
            <person name="Conover J."/>
            <person name="Carlson J."/>
            <person name="Shu S."/>
            <person name="Boston L."/>
            <person name="Williams M."/>
            <person name="Peterson D."/>
            <person name="Mcgee K."/>
            <person name="Jones D."/>
            <person name="Wendel J."/>
            <person name="Stelly D."/>
            <person name="Grimwood J."/>
            <person name="Schmutz J."/>
        </authorList>
    </citation>
    <scope>NUCLEOTIDE SEQUENCE [LARGE SCALE GENOMIC DNA]</scope>
    <source>
        <strain evidence="2">7179.01</strain>
    </source>
</reference>
<keyword evidence="1" id="KW-0812">Transmembrane</keyword>
<evidence type="ECO:0000256" key="1">
    <source>
        <dbReference type="SAM" id="Phobius"/>
    </source>
</evidence>
<gene>
    <name evidence="2" type="ORF">ES332_A10G153300v1</name>
</gene>
<keyword evidence="3" id="KW-1185">Reference proteome</keyword>
<organism evidence="2 3">
    <name type="scientific">Gossypium tomentosum</name>
    <name type="common">Hawaiian cotton</name>
    <name type="synonym">Gossypium sandvicense</name>
    <dbReference type="NCBI Taxonomy" id="34277"/>
    <lineage>
        <taxon>Eukaryota</taxon>
        <taxon>Viridiplantae</taxon>
        <taxon>Streptophyta</taxon>
        <taxon>Embryophyta</taxon>
        <taxon>Tracheophyta</taxon>
        <taxon>Spermatophyta</taxon>
        <taxon>Magnoliopsida</taxon>
        <taxon>eudicotyledons</taxon>
        <taxon>Gunneridae</taxon>
        <taxon>Pentapetalae</taxon>
        <taxon>rosids</taxon>
        <taxon>malvids</taxon>
        <taxon>Malvales</taxon>
        <taxon>Malvaceae</taxon>
        <taxon>Malvoideae</taxon>
        <taxon>Gossypium</taxon>
    </lineage>
</organism>
<accession>A0A5D2NQB9</accession>
<protein>
    <submittedName>
        <fullName evidence="2">Uncharacterized protein</fullName>
    </submittedName>
</protein>
<proteinExistence type="predicted"/>
<sequence length="144" mass="16635">MSSFQGPSDCRSFLFLLLFPFQALHLLSAFFFLQLLLSLGFFRCINCFFLSFQIRFPFHFSLVQPVNYLMYPLLLSHSPNHLGIVKANLANIHRRSFLQIGQWSVNNINTIHLLALDGISFNKLSTIFDNTFAYIINGFTLFKS</sequence>
<dbReference type="Proteomes" id="UP000322667">
    <property type="component" value="Chromosome A10"/>
</dbReference>
<keyword evidence="1" id="KW-1133">Transmembrane helix</keyword>
<feature type="transmembrane region" description="Helical" evidence="1">
    <location>
        <begin position="12"/>
        <end position="37"/>
    </location>
</feature>
<dbReference type="AlphaFoldDB" id="A0A5D2NQB9"/>
<evidence type="ECO:0000313" key="2">
    <source>
        <dbReference type="EMBL" id="TYI06357.1"/>
    </source>
</evidence>
<evidence type="ECO:0000313" key="3">
    <source>
        <dbReference type="Proteomes" id="UP000322667"/>
    </source>
</evidence>
<dbReference type="EMBL" id="CM017619">
    <property type="protein sequence ID" value="TYI06357.1"/>
    <property type="molecule type" value="Genomic_DNA"/>
</dbReference>